<gene>
    <name evidence="2" type="ORF">DFR68_106618</name>
</gene>
<dbReference type="AlphaFoldDB" id="A0A370H2E5"/>
<reference evidence="2 3" key="1">
    <citation type="submission" date="2018-07" db="EMBL/GenBank/DDBJ databases">
        <title>Genomic Encyclopedia of Type Strains, Phase IV (KMG-IV): sequencing the most valuable type-strain genomes for metagenomic binning, comparative biology and taxonomic classification.</title>
        <authorList>
            <person name="Goeker M."/>
        </authorList>
    </citation>
    <scope>NUCLEOTIDE SEQUENCE [LARGE SCALE GENOMIC DNA]</scope>
    <source>
        <strain evidence="2 3">DSM 44952</strain>
    </source>
</reference>
<proteinExistence type="predicted"/>
<comment type="caution">
    <text evidence="2">The sequence shown here is derived from an EMBL/GenBank/DDBJ whole genome shotgun (WGS) entry which is preliminary data.</text>
</comment>
<dbReference type="RefSeq" id="WP_068032162.1">
    <property type="nucleotide sequence ID" value="NZ_QQAZ01000006.1"/>
</dbReference>
<organism evidence="2 3">
    <name type="scientific">Nocardia mexicana</name>
    <dbReference type="NCBI Taxonomy" id="279262"/>
    <lineage>
        <taxon>Bacteria</taxon>
        <taxon>Bacillati</taxon>
        <taxon>Actinomycetota</taxon>
        <taxon>Actinomycetes</taxon>
        <taxon>Mycobacteriales</taxon>
        <taxon>Nocardiaceae</taxon>
        <taxon>Nocardia</taxon>
    </lineage>
</organism>
<dbReference type="EMBL" id="QQAZ01000006">
    <property type="protein sequence ID" value="RDI50179.1"/>
    <property type="molecule type" value="Genomic_DNA"/>
</dbReference>
<evidence type="ECO:0000259" key="1">
    <source>
        <dbReference type="PROSITE" id="PS50075"/>
    </source>
</evidence>
<name>A0A370H2E5_9NOCA</name>
<evidence type="ECO:0000313" key="2">
    <source>
        <dbReference type="EMBL" id="RDI50179.1"/>
    </source>
</evidence>
<dbReference type="InterPro" id="IPR009081">
    <property type="entry name" value="PP-bd_ACP"/>
</dbReference>
<feature type="domain" description="Carrier" evidence="1">
    <location>
        <begin position="5"/>
        <end position="79"/>
    </location>
</feature>
<dbReference type="Pfam" id="PF00550">
    <property type="entry name" value="PP-binding"/>
    <property type="match status" value="1"/>
</dbReference>
<dbReference type="PROSITE" id="PS50075">
    <property type="entry name" value="CARRIER"/>
    <property type="match status" value="1"/>
</dbReference>
<sequence length="79" mass="8385">MANEQVTADGRQRVIDDVAAALGVGPGELSAETNLLDAGLDSVRIMSLVEKWRSAGHEHIDFPTLASDPVLGSWLDVLS</sequence>
<dbReference type="InterPro" id="IPR036736">
    <property type="entry name" value="ACP-like_sf"/>
</dbReference>
<dbReference type="Gene3D" id="1.10.1200.10">
    <property type="entry name" value="ACP-like"/>
    <property type="match status" value="1"/>
</dbReference>
<dbReference type="SUPFAM" id="SSF47336">
    <property type="entry name" value="ACP-like"/>
    <property type="match status" value="1"/>
</dbReference>
<keyword evidence="3" id="KW-1185">Reference proteome</keyword>
<dbReference type="STRING" id="1210089.GCA_001613165_07760"/>
<dbReference type="Proteomes" id="UP000255355">
    <property type="component" value="Unassembled WGS sequence"/>
</dbReference>
<evidence type="ECO:0000313" key="3">
    <source>
        <dbReference type="Proteomes" id="UP000255355"/>
    </source>
</evidence>
<protein>
    <submittedName>
        <fullName evidence="2">Aryl carrier-like protein</fullName>
    </submittedName>
</protein>
<accession>A0A370H2E5</accession>
<dbReference type="OrthoDB" id="2455700at2"/>